<accession>A0ABV1HQ50</accession>
<evidence type="ECO:0000313" key="10">
    <source>
        <dbReference type="EMBL" id="MEQ2563957.1"/>
    </source>
</evidence>
<proteinExistence type="inferred from homology"/>
<keyword evidence="4 8" id="KW-1003">Cell membrane</keyword>
<feature type="transmembrane region" description="Helical" evidence="9">
    <location>
        <begin position="147"/>
        <end position="172"/>
    </location>
</feature>
<evidence type="ECO:0000256" key="8">
    <source>
        <dbReference type="PIRNR" id="PIRNR037778"/>
    </source>
</evidence>
<evidence type="ECO:0000256" key="2">
    <source>
        <dbReference type="ARBA" id="ARBA00005540"/>
    </source>
</evidence>
<feature type="transmembrane region" description="Helical" evidence="9">
    <location>
        <begin position="114"/>
        <end position="135"/>
    </location>
</feature>
<evidence type="ECO:0000256" key="9">
    <source>
        <dbReference type="SAM" id="Phobius"/>
    </source>
</evidence>
<comment type="similarity">
    <text evidence="2 8">Belongs to the prokaryotic riboflavin transporter (P-RFT) (TC 2.A.87) family.</text>
</comment>
<dbReference type="InterPro" id="IPR024529">
    <property type="entry name" value="ECF_trnsprt_substrate-spec"/>
</dbReference>
<dbReference type="Proteomes" id="UP001437460">
    <property type="component" value="Unassembled WGS sequence"/>
</dbReference>
<protein>
    <recommendedName>
        <fullName evidence="8">Riboflavin transporter</fullName>
    </recommendedName>
</protein>
<dbReference type="InterPro" id="IPR025720">
    <property type="entry name" value="RibU"/>
</dbReference>
<feature type="transmembrane region" description="Helical" evidence="9">
    <location>
        <begin position="81"/>
        <end position="102"/>
    </location>
</feature>
<dbReference type="Gene3D" id="1.10.1760.20">
    <property type="match status" value="1"/>
</dbReference>
<name>A0ABV1HQ50_9FIRM</name>
<evidence type="ECO:0000256" key="7">
    <source>
        <dbReference type="ARBA" id="ARBA00023136"/>
    </source>
</evidence>
<keyword evidence="5 9" id="KW-0812">Transmembrane</keyword>
<comment type="caution">
    <text evidence="10">The sequence shown here is derived from an EMBL/GenBank/DDBJ whole genome shotgun (WGS) entry which is preliminary data.</text>
</comment>
<evidence type="ECO:0000256" key="1">
    <source>
        <dbReference type="ARBA" id="ARBA00004651"/>
    </source>
</evidence>
<dbReference type="PANTHER" id="PTHR38438">
    <property type="entry name" value="RIBOFLAVIN TRANSPORTER RIBU"/>
    <property type="match status" value="1"/>
</dbReference>
<gene>
    <name evidence="10" type="ORF">WMO41_12415</name>
</gene>
<keyword evidence="3 8" id="KW-0813">Transport</keyword>
<evidence type="ECO:0000256" key="4">
    <source>
        <dbReference type="ARBA" id="ARBA00022475"/>
    </source>
</evidence>
<evidence type="ECO:0000256" key="3">
    <source>
        <dbReference type="ARBA" id="ARBA00022448"/>
    </source>
</evidence>
<dbReference type="PANTHER" id="PTHR38438:SF1">
    <property type="entry name" value="RIBOFLAVIN TRANSPORTER RIBU"/>
    <property type="match status" value="1"/>
</dbReference>
<sequence>MKEKLLTTKNVVLMGMFGALAGVLMLFEFPLPFLAPSFYGLDVSEVPVLIGTFAMGPVAGAIMEVVKILVKLVLKPTSTGFVGEFANLVISCSMVIPAGLIYKISHTRKGAMTGLVVGTVLMAAVGVVANALVMLPFYSNFMPMETILAAGAAINPAVGSVWTFAFFCVGPFNLVKGIVVSVVTSLVYKRVSVLIHSVGTHQKTAKNSKRVNA</sequence>
<keyword evidence="6 9" id="KW-1133">Transmembrane helix</keyword>
<comment type="subcellular location">
    <subcellularLocation>
        <location evidence="1">Cell membrane</location>
        <topology evidence="1">Multi-pass membrane protein</topology>
    </subcellularLocation>
</comment>
<keyword evidence="7 8" id="KW-0472">Membrane</keyword>
<keyword evidence="11" id="KW-1185">Reference proteome</keyword>
<organism evidence="10 11">
    <name type="scientific">Ventrimonas faecis</name>
    <dbReference type="NCBI Taxonomy" id="3133170"/>
    <lineage>
        <taxon>Bacteria</taxon>
        <taxon>Bacillati</taxon>
        <taxon>Bacillota</taxon>
        <taxon>Clostridia</taxon>
        <taxon>Lachnospirales</taxon>
        <taxon>Lachnospiraceae</taxon>
        <taxon>Ventrimonas</taxon>
    </lineage>
</organism>
<evidence type="ECO:0000256" key="5">
    <source>
        <dbReference type="ARBA" id="ARBA00022692"/>
    </source>
</evidence>
<reference evidence="10 11" key="1">
    <citation type="submission" date="2024-03" db="EMBL/GenBank/DDBJ databases">
        <title>Human intestinal bacterial collection.</title>
        <authorList>
            <person name="Pauvert C."/>
            <person name="Hitch T.C.A."/>
            <person name="Clavel T."/>
        </authorList>
    </citation>
    <scope>NUCLEOTIDE SEQUENCE [LARGE SCALE GENOMIC DNA]</scope>
    <source>
        <strain evidence="10 11">CLA-AP-H27</strain>
    </source>
</reference>
<dbReference type="EMBL" id="JBBMFJ010000028">
    <property type="protein sequence ID" value="MEQ2563957.1"/>
    <property type="molecule type" value="Genomic_DNA"/>
</dbReference>
<dbReference type="Pfam" id="PF12822">
    <property type="entry name" value="ECF_trnsprt"/>
    <property type="match status" value="1"/>
</dbReference>
<feature type="transmembrane region" description="Helical" evidence="9">
    <location>
        <begin position="12"/>
        <end position="34"/>
    </location>
</feature>
<evidence type="ECO:0000256" key="6">
    <source>
        <dbReference type="ARBA" id="ARBA00022989"/>
    </source>
</evidence>
<evidence type="ECO:0000313" key="11">
    <source>
        <dbReference type="Proteomes" id="UP001437460"/>
    </source>
</evidence>
<dbReference type="PIRSF" id="PIRSF037778">
    <property type="entry name" value="UCP037778_transp_RibU"/>
    <property type="match status" value="1"/>
</dbReference>
<dbReference type="RefSeq" id="WP_349230020.1">
    <property type="nucleotide sequence ID" value="NZ_JBBMFJ010000028.1"/>
</dbReference>
<comment type="function">
    <text evidence="8">Probably a riboflavin-binding protein that interacts with the energy-coupling factor (ECF) ABC-transporter complex.</text>
</comment>